<feature type="region of interest" description="Disordered" evidence="2">
    <location>
        <begin position="1938"/>
        <end position="1965"/>
    </location>
</feature>
<name>A8BMW0_GIAIC</name>
<feature type="compositionally biased region" description="Polar residues" evidence="2">
    <location>
        <begin position="412"/>
        <end position="428"/>
    </location>
</feature>
<feature type="region of interest" description="Disordered" evidence="2">
    <location>
        <begin position="1273"/>
        <end position="1295"/>
    </location>
</feature>
<evidence type="ECO:0000313" key="4">
    <source>
        <dbReference type="Proteomes" id="UP000001548"/>
    </source>
</evidence>
<evidence type="ECO:0000256" key="2">
    <source>
        <dbReference type="SAM" id="MobiDB-lite"/>
    </source>
</evidence>
<feature type="region of interest" description="Disordered" evidence="2">
    <location>
        <begin position="1806"/>
        <end position="1849"/>
    </location>
</feature>
<comment type="caution">
    <text evidence="3">The sequence shown here is derived from an EMBL/GenBank/DDBJ whole genome shotgun (WGS) entry which is preliminary data.</text>
</comment>
<feature type="compositionally biased region" description="Low complexity" evidence="2">
    <location>
        <begin position="1003"/>
        <end position="1013"/>
    </location>
</feature>
<evidence type="ECO:0000256" key="1">
    <source>
        <dbReference type="SAM" id="Coils"/>
    </source>
</evidence>
<feature type="coiled-coil region" evidence="1">
    <location>
        <begin position="1412"/>
        <end position="1439"/>
    </location>
</feature>
<protein>
    <submittedName>
        <fullName evidence="3">Uncharacterized protein</fullName>
    </submittedName>
</protein>
<feature type="coiled-coil region" evidence="1">
    <location>
        <begin position="318"/>
        <end position="377"/>
    </location>
</feature>
<proteinExistence type="predicted"/>
<feature type="region of interest" description="Disordered" evidence="2">
    <location>
        <begin position="893"/>
        <end position="916"/>
    </location>
</feature>
<feature type="compositionally biased region" description="Polar residues" evidence="2">
    <location>
        <begin position="1280"/>
        <end position="1290"/>
    </location>
</feature>
<sequence length="2729" mass="299912">MFPGLPNPSKPVTDNDIMDAYLQLRKQTGSRSSSPAKSLSKPAALPKTLKPIQVSHQMKIDTETASLAVEHRFTDHMYDLFGELENDPIFGEDGLLRSNGSLLHVSSSLKVPFGKEVGITDLSPSRFSTVSSPSPHSTSSGSLKTKDPLDIYLESAYSALDTVNTFDPSAADVLYRVIKWLVTDARVKPEEVARHKEASAHALALVADREKVIESLTKEKNSAVAEFEDLRRQIKDSESAAARLQFDLDSSRAEIRMHLEKISLLQADLLEEEKKFYDMKMERNKLAYRNTELVTTGVELRTQIEEFIKVQKECTSHDEEYTMEIKRLKSELDNLKEQYDDDIVAYQQIVGSKTELIADLTMQCNTAQNEVMILKDKLAYMQNCIMANKTVSSQRVKDGSLEGSLVGIVDQSTKNTKGSGDQSDTASQARAAVKKSKPTRGIAVQIGGDKDGLCTVAGEDLEDSEASSFIQFRLGDAGAGSQLLDLPSLAAFLSAQVSAEASKVNALLDICSTGSPSKQSNVASNVIRRKMQLFNNQVSKYKELLIKLANSEDVAVDLDVDSDIDFQASPHTHSAKNPNENPSKKTLHGVSSSSDAQLKTDDIRTLQTIQAVLGETFTLDDLITNEELLRIVGEAKLNLLLGKLKQRGCSTFNASNLLSEASTKDADDSKLSVAQHSLPLREPGKEQLFAATSPHVKAPKKGGQKNALGTESLTRKKAPSFPQKVLNHTGVRTAQKTMPNRAAVRDGKLPQDEASQLVMDGRLEGQMLQKITDISQIDVNLNPENDSLIEENGPSNLLPSDMTEETPIYGYVSPALTSDIFGADPKGSREYPTKVITDKNTVENKPESVVHNRLSTETSVSQKKPVTAIAMTGTRTATQESAEETHQAMKEILEPPARLQTPQDQQRQRMPPDTKQQAMYTVTTKQDSQLLTGMVVKATGPLVSETPVRIKGTPSVQVGKATPHIYKSSVRQPNDQMVFLPGNPVKSIGKLNDHQDSDDESESSSSSSLSLSSHFEDGKLLEKDVAGGVTNEPAASPTQIGLTEDRKHKKKKHNAKAHIKSDKEQGILIQLQGKDAKKGYYTYLQTKNDKALQYEPLLEGSRAFSDVILTASHIYDPHFENALLAKSKQALERIKTRALSDRTKLQMADLDYNYKMPANSILQGSQLLKRQQSEPDLSRGSEKLGGPIVTALFDGTIPHVDGVTSVAKKLIENKAIDHTPRGDASVSDLDLSGLRTYDTGSFASSKSVLDNDDPLIDMAQRAVRHFRLVGKSMQADDTPPFTTEAATSTPMREELPTNPKPLLSLHQSPPIELQEHKTAAGEVCQSSHDMSASKPEPTLASAKRENLVSQASSLLKKTAPILVRTFEPDPLLSDRATDEEGSTNKCCYDIESIFSLGMPSDEKSFELLRTAVSALAAKNMALHDEIEMLKQKLASAKSTSIAHPTPSISMACQSDPNPAAMASPAKTDTEAFTVAADSSHPKRQELRSFYPPKALNVPAQCSSNDLVDQQPNASFVSPPTNSFVEIKSQEGLIDTRSPCQFETDQRTINLEFSNEERVGSAVVKRKLGYEVLTHVAQVAHEPLLKPNKDIVHQSELYAYPLVDPAAENTADGGFGASLTYDTALNLAKSSISKSIIVKNKAIDHPTQSAELDNLMQIDPNSEHVLALSDGSEDEFHQLASTNTADTFRPSATEQHINRILFRNHAKPLLDEYTSIKHANGLTTNANSRDENIPSARSAALPVLVTDLKAAGLKGRPHRSASASTSVQGTALQLFPAEDIDTQNQYLVRTGSCKAILITTQNEEPLGSKELENSNGNIASSTDNQKPPSTSDRFLQGLQPPTNGRIQLDGDEDKTTVVGASQYNPYMQKRVVPYGDLQTSRIHVQDNCEVVPADLLYKEPTDEEVIRQHIHQSAQADLDASAERLGSLVRNRCNAITERPINLKSQRSSPKQSPSRSISPTVTAMGKGEVSAEPHLYTSAPLSPMRMLPQQNDGAVHQGLQSKRMSYPNTFTWREEKHHDFQVLSPRRHTSNKKTGSSFSLALKKEELRQRNELAKHIHILEAELALERQRVEMAQTNPMMISCNYNPSSYPSAFFQVSDGFKTIMIKNLKSKPAARLLLRVGSDSLERNDASSVRAPVATRSHRSVHLPSAPVAIPLFEPTEVHQGLAISVKKEQNPDINEHVTFNDSLTYATALDCLLNEIFPLPPSIYNNTLTSSAFLQSYVAKFPELAELRRARTAAADILLLVPASCPAAELGKYICDYRATNPQTHTYPLAIGDKVTMVFYKQELTKGDGRVIESTPDPAIQFLVTNSPDLQLLRYNTTAIYALLPCHVKIKSISWLTRLIRLLIEEITSQGPVSALLDRNMAIKRVHLWAKKKYGLQQLVTNLLWHLYCSLLFHRRTDVEVDFFARILCGDYDADQLNFYLSLRDLLMLSAGAQDKDKDKSRDNCDSGDSSAASDKSQHIIALSAAFSVTDKLFPMLNSADAYEVFGAILDNSTLMTDSRDVFRTDLRAHISTVKDNPDKCSSIRSLSVPVGTLETYVLVHILLSIYTSRRTVFNMHLIDLFEASASSAGPKAGLSLEIGLEILRKAWPYLHRETILSLVHRKNPNSAVTQVLHFEEFVELLAGLVIAPPTTIDPLLLQAKAGFAAAEQQAVKLIPLLDKDVPDDAALLQALDSLRQDAIAALQRQCSLKANVVVAEYLRVAEFEGMRRGLVEETPDTPNEIE</sequence>
<dbReference type="RefSeq" id="XP_001705974.1">
    <property type="nucleotide sequence ID" value="XM_001705922.1"/>
</dbReference>
<feature type="region of interest" description="Disordered" evidence="2">
    <location>
        <begin position="412"/>
        <end position="434"/>
    </location>
</feature>
<feature type="compositionally biased region" description="Low complexity" evidence="2">
    <location>
        <begin position="1943"/>
        <end position="1956"/>
    </location>
</feature>
<feature type="coiled-coil region" evidence="1">
    <location>
        <begin position="213"/>
        <end position="247"/>
    </location>
</feature>
<reference evidence="3 4" key="1">
    <citation type="journal article" date="2007" name="Science">
        <title>Genomic minimalism in the early diverging intestinal parasite Giardia lamblia.</title>
        <authorList>
            <person name="Morrison H.G."/>
            <person name="McArthur A.G."/>
            <person name="Gillin F.D."/>
            <person name="Aley S.B."/>
            <person name="Adam R.D."/>
            <person name="Olsen G.J."/>
            <person name="Best A.A."/>
            <person name="Cande W.Z."/>
            <person name="Chen F."/>
            <person name="Cipriano M.J."/>
            <person name="Davids B.J."/>
            <person name="Dawson S.C."/>
            <person name="Elmendorf H.G."/>
            <person name="Hehl A.B."/>
            <person name="Holder M.E."/>
            <person name="Huse S.M."/>
            <person name="Kim U.U."/>
            <person name="Lasek-Nesselquist E."/>
            <person name="Manning G."/>
            <person name="Nigam A."/>
            <person name="Nixon J.E."/>
            <person name="Palm D."/>
            <person name="Passamaneck N.E."/>
            <person name="Prabhu A."/>
            <person name="Reich C.I."/>
            <person name="Reiner D.S."/>
            <person name="Samuelson J."/>
            <person name="Svard S.G."/>
            <person name="Sogin M.L."/>
        </authorList>
    </citation>
    <scope>NUCLEOTIDE SEQUENCE [LARGE SCALE GENOMIC DNA]</scope>
    <source>
        <strain evidence="3 4">WB C6</strain>
    </source>
</reference>
<feature type="region of interest" description="Disordered" evidence="2">
    <location>
        <begin position="1029"/>
        <end position="1059"/>
    </location>
</feature>
<dbReference type="EMBL" id="AACB03000001">
    <property type="protein sequence ID" value="KAE8305596.1"/>
    <property type="molecule type" value="Genomic_DNA"/>
</dbReference>
<gene>
    <name evidence="3" type="ORF">GL50803_00102654</name>
</gene>
<dbReference type="OMA" id="NCIMANK"/>
<dbReference type="Proteomes" id="UP000001548">
    <property type="component" value="Unassembled WGS sequence"/>
</dbReference>
<feature type="region of interest" description="Disordered" evidence="2">
    <location>
        <begin position="968"/>
        <end position="1013"/>
    </location>
</feature>
<feature type="compositionally biased region" description="Polar residues" evidence="2">
    <location>
        <begin position="569"/>
        <end position="581"/>
    </location>
</feature>
<dbReference type="GeneID" id="5698852"/>
<keyword evidence="1" id="KW-0175">Coiled coil</keyword>
<evidence type="ECO:0000313" key="3">
    <source>
        <dbReference type="EMBL" id="KAE8305596.1"/>
    </source>
</evidence>
<dbReference type="VEuPathDB" id="GiardiaDB:GL50803_102654"/>
<feature type="region of interest" description="Disordered" evidence="2">
    <location>
        <begin position="695"/>
        <end position="718"/>
    </location>
</feature>
<dbReference type="KEGG" id="gla:GL50803_00102654"/>
<accession>A8BMW0</accession>
<dbReference type="HOGENOM" id="CLU_227177_0_0_1"/>
<organism evidence="3 4">
    <name type="scientific">Giardia intestinalis (strain ATCC 50803 / WB clone C6)</name>
    <name type="common">Giardia lamblia</name>
    <dbReference type="NCBI Taxonomy" id="184922"/>
    <lineage>
        <taxon>Eukaryota</taxon>
        <taxon>Metamonada</taxon>
        <taxon>Diplomonadida</taxon>
        <taxon>Hexamitidae</taxon>
        <taxon>Giardiinae</taxon>
        <taxon>Giardia</taxon>
    </lineage>
</organism>
<feature type="region of interest" description="Disordered" evidence="2">
    <location>
        <begin position="567"/>
        <end position="594"/>
    </location>
</feature>
<feature type="coiled-coil region" evidence="1">
    <location>
        <begin position="2043"/>
        <end position="2077"/>
    </location>
</feature>
<feature type="compositionally biased region" description="Basic residues" evidence="2">
    <location>
        <begin position="1047"/>
        <end position="1058"/>
    </location>
</feature>
<feature type="compositionally biased region" description="Low complexity" evidence="2">
    <location>
        <begin position="32"/>
        <end position="47"/>
    </location>
</feature>
<keyword evidence="4" id="KW-1185">Reference proteome</keyword>
<feature type="compositionally biased region" description="Polar residues" evidence="2">
    <location>
        <begin position="1812"/>
        <end position="1844"/>
    </location>
</feature>
<feature type="region of interest" description="Disordered" evidence="2">
    <location>
        <begin position="26"/>
        <end position="48"/>
    </location>
</feature>